<feature type="non-terminal residue" evidence="3">
    <location>
        <position position="1"/>
    </location>
</feature>
<dbReference type="InterPro" id="IPR001254">
    <property type="entry name" value="Trypsin_dom"/>
</dbReference>
<gene>
    <name evidence="3" type="ORF">N333_07506</name>
</gene>
<feature type="non-terminal residue" evidence="3">
    <location>
        <position position="48"/>
    </location>
</feature>
<dbReference type="InterPro" id="IPR009003">
    <property type="entry name" value="Peptidase_S1_PA"/>
</dbReference>
<dbReference type="PANTHER" id="PTHR24271:SF47">
    <property type="entry name" value="KALLIKREIN-1"/>
    <property type="match status" value="1"/>
</dbReference>
<dbReference type="SUPFAM" id="SSF50494">
    <property type="entry name" value="Trypsin-like serine proteases"/>
    <property type="match status" value="1"/>
</dbReference>
<dbReference type="PANTHER" id="PTHR24271">
    <property type="entry name" value="KALLIKREIN-RELATED"/>
    <property type="match status" value="1"/>
</dbReference>
<dbReference type="GO" id="GO:0004252">
    <property type="term" value="F:serine-type endopeptidase activity"/>
    <property type="evidence" value="ECO:0007669"/>
    <property type="project" value="InterPro"/>
</dbReference>
<keyword evidence="3" id="KW-0645">Protease</keyword>
<accession>A0A091SA61</accession>
<dbReference type="Gene3D" id="2.40.10.10">
    <property type="entry name" value="Trypsin-like serine proteases"/>
    <property type="match status" value="1"/>
</dbReference>
<sequence>QGDSGGPLLCDGVLQGIVSWGEHPCGQPGKPGVYTQVYKYLSWILETM</sequence>
<reference evidence="3 4" key="1">
    <citation type="submission" date="2014-04" db="EMBL/GenBank/DDBJ databases">
        <title>Genome evolution of avian class.</title>
        <authorList>
            <person name="Zhang G."/>
            <person name="Li C."/>
        </authorList>
    </citation>
    <scope>NUCLEOTIDE SEQUENCE [LARGE SCALE GENOMIC DNA]</scope>
    <source>
        <strain evidence="3">BGI_N333</strain>
    </source>
</reference>
<evidence type="ECO:0000256" key="1">
    <source>
        <dbReference type="ARBA" id="ARBA00023157"/>
    </source>
</evidence>
<evidence type="ECO:0000259" key="2">
    <source>
        <dbReference type="PROSITE" id="PS50240"/>
    </source>
</evidence>
<dbReference type="EMBL" id="KK947003">
    <property type="protein sequence ID" value="KFQ55207.1"/>
    <property type="molecule type" value="Genomic_DNA"/>
</dbReference>
<evidence type="ECO:0000313" key="3">
    <source>
        <dbReference type="EMBL" id="KFQ55207.1"/>
    </source>
</evidence>
<dbReference type="GO" id="GO:0030141">
    <property type="term" value="C:secretory granule"/>
    <property type="evidence" value="ECO:0007669"/>
    <property type="project" value="TreeGrafter"/>
</dbReference>
<keyword evidence="3" id="KW-0378">Hydrolase</keyword>
<evidence type="ECO:0000313" key="4">
    <source>
        <dbReference type="Proteomes" id="UP000053840"/>
    </source>
</evidence>
<protein>
    <submittedName>
        <fullName evidence="3">Snake venom serine protease KN7</fullName>
    </submittedName>
</protein>
<keyword evidence="1" id="KW-1015">Disulfide bond</keyword>
<dbReference type="Proteomes" id="UP000053840">
    <property type="component" value="Unassembled WGS sequence"/>
</dbReference>
<dbReference type="GO" id="GO:0006508">
    <property type="term" value="P:proteolysis"/>
    <property type="evidence" value="ECO:0007669"/>
    <property type="project" value="UniProtKB-KW"/>
</dbReference>
<dbReference type="Pfam" id="PF00089">
    <property type="entry name" value="Trypsin"/>
    <property type="match status" value="1"/>
</dbReference>
<organism evidence="3 4">
    <name type="scientific">Nestor notabilis</name>
    <name type="common">Kea</name>
    <dbReference type="NCBI Taxonomy" id="176057"/>
    <lineage>
        <taxon>Eukaryota</taxon>
        <taxon>Metazoa</taxon>
        <taxon>Chordata</taxon>
        <taxon>Craniata</taxon>
        <taxon>Vertebrata</taxon>
        <taxon>Euteleostomi</taxon>
        <taxon>Archelosauria</taxon>
        <taxon>Archosauria</taxon>
        <taxon>Dinosauria</taxon>
        <taxon>Saurischia</taxon>
        <taxon>Theropoda</taxon>
        <taxon>Coelurosauria</taxon>
        <taxon>Aves</taxon>
        <taxon>Neognathae</taxon>
        <taxon>Neoaves</taxon>
        <taxon>Telluraves</taxon>
        <taxon>Australaves</taxon>
        <taxon>Psittaciformes</taxon>
        <taxon>Psittacidae</taxon>
        <taxon>Nestor</taxon>
    </lineage>
</organism>
<feature type="domain" description="Peptidase S1" evidence="2">
    <location>
        <begin position="1"/>
        <end position="48"/>
    </location>
</feature>
<keyword evidence="4" id="KW-1185">Reference proteome</keyword>
<dbReference type="AlphaFoldDB" id="A0A091SA61"/>
<proteinExistence type="predicted"/>
<dbReference type="InterPro" id="IPR043504">
    <property type="entry name" value="Peptidase_S1_PA_chymotrypsin"/>
</dbReference>
<dbReference type="PROSITE" id="PS50240">
    <property type="entry name" value="TRYPSIN_DOM"/>
    <property type="match status" value="1"/>
</dbReference>
<name>A0A091SA61_NESNO</name>